<accession>A0AAV9R1L6</accession>
<dbReference type="EMBL" id="JAHHUM010002619">
    <property type="protein sequence ID" value="KAK5602349.1"/>
    <property type="molecule type" value="Genomic_DNA"/>
</dbReference>
<sequence>MRRPAAPSSARLSTEEEGGFPARGLAPDQPSPLLPTPNPVPGPVLEGSEDELPPSLFPKIPSHPFRRSSWRTCLHFLFLSLRDARTHPLCLLCLSSSAADLHTLAKGPSSLHTATLSYTVGSPSPAAGRQIFGSYVTGLLSSYVAGLLIAGPAPTSPAC</sequence>
<dbReference type="Proteomes" id="UP001311232">
    <property type="component" value="Unassembled WGS sequence"/>
</dbReference>
<feature type="compositionally biased region" description="Pro residues" evidence="1">
    <location>
        <begin position="29"/>
        <end position="42"/>
    </location>
</feature>
<evidence type="ECO:0000313" key="3">
    <source>
        <dbReference type="Proteomes" id="UP001311232"/>
    </source>
</evidence>
<protein>
    <submittedName>
        <fullName evidence="2">Uncharacterized protein</fullName>
    </submittedName>
</protein>
<name>A0AAV9R1L6_9TELE</name>
<organism evidence="2 3">
    <name type="scientific">Crenichthys baileyi</name>
    <name type="common">White River springfish</name>
    <dbReference type="NCBI Taxonomy" id="28760"/>
    <lineage>
        <taxon>Eukaryota</taxon>
        <taxon>Metazoa</taxon>
        <taxon>Chordata</taxon>
        <taxon>Craniata</taxon>
        <taxon>Vertebrata</taxon>
        <taxon>Euteleostomi</taxon>
        <taxon>Actinopterygii</taxon>
        <taxon>Neopterygii</taxon>
        <taxon>Teleostei</taxon>
        <taxon>Neoteleostei</taxon>
        <taxon>Acanthomorphata</taxon>
        <taxon>Ovalentaria</taxon>
        <taxon>Atherinomorphae</taxon>
        <taxon>Cyprinodontiformes</taxon>
        <taxon>Goodeidae</taxon>
        <taxon>Crenichthys</taxon>
    </lineage>
</organism>
<keyword evidence="3" id="KW-1185">Reference proteome</keyword>
<reference evidence="2 3" key="1">
    <citation type="submission" date="2021-06" db="EMBL/GenBank/DDBJ databases">
        <authorList>
            <person name="Palmer J.M."/>
        </authorList>
    </citation>
    <scope>NUCLEOTIDE SEQUENCE [LARGE SCALE GENOMIC DNA]</scope>
    <source>
        <strain evidence="2 3">MEX-2019</strain>
        <tissue evidence="2">Muscle</tissue>
    </source>
</reference>
<proteinExistence type="predicted"/>
<dbReference type="AlphaFoldDB" id="A0AAV9R1L6"/>
<evidence type="ECO:0000313" key="2">
    <source>
        <dbReference type="EMBL" id="KAK5602349.1"/>
    </source>
</evidence>
<comment type="caution">
    <text evidence="2">The sequence shown here is derived from an EMBL/GenBank/DDBJ whole genome shotgun (WGS) entry which is preliminary data.</text>
</comment>
<evidence type="ECO:0000256" key="1">
    <source>
        <dbReference type="SAM" id="MobiDB-lite"/>
    </source>
</evidence>
<gene>
    <name evidence="2" type="ORF">CRENBAI_013353</name>
</gene>
<feature type="region of interest" description="Disordered" evidence="1">
    <location>
        <begin position="1"/>
        <end position="53"/>
    </location>
</feature>